<dbReference type="Gene3D" id="1.10.4030.10">
    <property type="entry name" value="Porin chaperone SurA, peptide-binding domain"/>
    <property type="match status" value="1"/>
</dbReference>
<evidence type="ECO:0000313" key="5">
    <source>
        <dbReference type="Proteomes" id="UP001322744"/>
    </source>
</evidence>
<organism evidence="4 5">
    <name type="scientific">Anaerocellum danielii</name>
    <dbReference type="NCBI Taxonomy" id="1387557"/>
    <lineage>
        <taxon>Bacteria</taxon>
        <taxon>Bacillati</taxon>
        <taxon>Bacillota</taxon>
        <taxon>Bacillota incertae sedis</taxon>
        <taxon>Caldicellulosiruptorales</taxon>
        <taxon>Caldicellulosiruptoraceae</taxon>
        <taxon>Anaerocellum</taxon>
    </lineage>
</organism>
<dbReference type="SUPFAM" id="SSF109998">
    <property type="entry name" value="Triger factor/SurA peptide-binding domain-like"/>
    <property type="match status" value="1"/>
</dbReference>
<dbReference type="RefSeq" id="WP_045175316.1">
    <property type="nucleotide sequence ID" value="NZ_CP139957.1"/>
</dbReference>
<keyword evidence="5" id="KW-1185">Reference proteome</keyword>
<dbReference type="EC" id="5.2.1.8" evidence="4"/>
<dbReference type="Pfam" id="PF13616">
    <property type="entry name" value="Rotamase_3"/>
    <property type="match status" value="1"/>
</dbReference>
<dbReference type="InterPro" id="IPR050245">
    <property type="entry name" value="PrsA_foldase"/>
</dbReference>
<proteinExistence type="predicted"/>
<keyword evidence="1" id="KW-0697">Rotamase</keyword>
<dbReference type="SUPFAM" id="SSF54534">
    <property type="entry name" value="FKBP-like"/>
    <property type="match status" value="1"/>
</dbReference>
<gene>
    <name evidence="4" type="ORF">SOJ16_001852</name>
</gene>
<dbReference type="InterPro" id="IPR046357">
    <property type="entry name" value="PPIase_dom_sf"/>
</dbReference>
<keyword evidence="2" id="KW-1133">Transmembrane helix</keyword>
<dbReference type="Gene3D" id="3.10.50.40">
    <property type="match status" value="1"/>
</dbReference>
<protein>
    <submittedName>
        <fullName evidence="4">Peptidylprolyl isomerase</fullName>
        <ecNumber evidence="4">5.2.1.8</ecNumber>
    </submittedName>
</protein>
<keyword evidence="1 4" id="KW-0413">Isomerase</keyword>
<evidence type="ECO:0000256" key="2">
    <source>
        <dbReference type="SAM" id="Phobius"/>
    </source>
</evidence>
<dbReference type="InterPro" id="IPR000297">
    <property type="entry name" value="PPIase_PpiC"/>
</dbReference>
<evidence type="ECO:0000313" key="4">
    <source>
        <dbReference type="EMBL" id="WPX08002.1"/>
    </source>
</evidence>
<keyword evidence="2" id="KW-0472">Membrane</keyword>
<keyword evidence="2" id="KW-0812">Transmembrane</keyword>
<feature type="domain" description="PpiC" evidence="3">
    <location>
        <begin position="188"/>
        <end position="291"/>
    </location>
</feature>
<sequence>MNKKSLILITGIIFVSIILSLFILKDHIVKMIDDNKVVLEVNGDQITKREYKIRFNTLKENAIQFSSRTDILDQVFNGKTYRELLKDELFRILIEELLCLQEARRKNIYLTRQEEEEIRKYIEELKRNMEMRNYFNQYLRKIGSDENHFYRDLQKTRIINKLYKYVTERITLSDSEVIKYYNSNKSQFRKIKVMDIFLRVENAEEDAQKRKVANEIISELKRGEDFEKLVKKYSEVESLDGKKGIIDYFRKGEKEAQYGSVFEEEVFKLAVGQISNVIKTVNGYHIVKVIDEKYMPFDEVKGEIQTKLIKQKKDEVFKSYIESLKKMSKINIYKDRVKDL</sequence>
<reference evidence="4 5" key="1">
    <citation type="submission" date="2023-12" db="EMBL/GenBank/DDBJ databases">
        <authorList>
            <person name="Manesh M.J.H."/>
            <person name="Bing R.G."/>
            <person name="Willard D.J."/>
            <person name="Kelly R.M."/>
        </authorList>
    </citation>
    <scope>NUCLEOTIDE SEQUENCE [LARGE SCALE GENOMIC DNA]</scope>
    <source>
        <strain evidence="4 5">DSM 8977</strain>
    </source>
</reference>
<accession>A0ABZ0TXP6</accession>
<dbReference type="GO" id="GO:0003755">
    <property type="term" value="F:peptidyl-prolyl cis-trans isomerase activity"/>
    <property type="evidence" value="ECO:0007669"/>
    <property type="project" value="UniProtKB-EC"/>
</dbReference>
<dbReference type="PANTHER" id="PTHR47245:SF2">
    <property type="entry name" value="PEPTIDYL-PROLYL CIS-TRANS ISOMERASE HP_0175-RELATED"/>
    <property type="match status" value="1"/>
</dbReference>
<dbReference type="Proteomes" id="UP001322744">
    <property type="component" value="Chromosome"/>
</dbReference>
<dbReference type="Pfam" id="PF13624">
    <property type="entry name" value="SurA_N_3"/>
    <property type="match status" value="1"/>
</dbReference>
<dbReference type="InterPro" id="IPR027304">
    <property type="entry name" value="Trigger_fact/SurA_dom_sf"/>
</dbReference>
<feature type="transmembrane region" description="Helical" evidence="2">
    <location>
        <begin position="6"/>
        <end position="24"/>
    </location>
</feature>
<evidence type="ECO:0000256" key="1">
    <source>
        <dbReference type="PROSITE-ProRule" id="PRU00278"/>
    </source>
</evidence>
<dbReference type="EMBL" id="CP139957">
    <property type="protein sequence ID" value="WPX08002.1"/>
    <property type="molecule type" value="Genomic_DNA"/>
</dbReference>
<evidence type="ECO:0000259" key="3">
    <source>
        <dbReference type="PROSITE" id="PS50198"/>
    </source>
</evidence>
<name>A0ABZ0TXP6_9FIRM</name>
<dbReference type="PANTHER" id="PTHR47245">
    <property type="entry name" value="PEPTIDYLPROLYL ISOMERASE"/>
    <property type="match status" value="1"/>
</dbReference>
<dbReference type="PROSITE" id="PS50198">
    <property type="entry name" value="PPIC_PPIASE_2"/>
    <property type="match status" value="1"/>
</dbReference>